<dbReference type="Proteomes" id="UP000619238">
    <property type="component" value="Unassembled WGS sequence"/>
</dbReference>
<accession>A0ABR7Q6T8</accession>
<dbReference type="EMBL" id="JACGWS010000003">
    <property type="protein sequence ID" value="MBC8754269.1"/>
    <property type="molecule type" value="Genomic_DNA"/>
</dbReference>
<name>A0ABR7Q6T8_9FLAO</name>
<keyword evidence="2" id="KW-1185">Reference proteome</keyword>
<reference evidence="1 2" key="1">
    <citation type="submission" date="2020-07" db="EMBL/GenBank/DDBJ databases">
        <title>Description of Kordia aestuariivivens sp. nov., isolated from a tidal flat.</title>
        <authorList>
            <person name="Park S."/>
            <person name="Yoon J.-H."/>
        </authorList>
    </citation>
    <scope>NUCLEOTIDE SEQUENCE [LARGE SCALE GENOMIC DNA]</scope>
    <source>
        <strain evidence="1 2">YSTF-M3</strain>
    </source>
</reference>
<protein>
    <submittedName>
        <fullName evidence="1">Uncharacterized protein</fullName>
    </submittedName>
</protein>
<evidence type="ECO:0000313" key="1">
    <source>
        <dbReference type="EMBL" id="MBC8754269.1"/>
    </source>
</evidence>
<organism evidence="1 2">
    <name type="scientific">Kordia aestuariivivens</name>
    <dbReference type="NCBI Taxonomy" id="2759037"/>
    <lineage>
        <taxon>Bacteria</taxon>
        <taxon>Pseudomonadati</taxon>
        <taxon>Bacteroidota</taxon>
        <taxon>Flavobacteriia</taxon>
        <taxon>Flavobacteriales</taxon>
        <taxon>Flavobacteriaceae</taxon>
        <taxon>Kordia</taxon>
    </lineage>
</organism>
<evidence type="ECO:0000313" key="2">
    <source>
        <dbReference type="Proteomes" id="UP000619238"/>
    </source>
</evidence>
<comment type="caution">
    <text evidence="1">The sequence shown here is derived from an EMBL/GenBank/DDBJ whole genome shotgun (WGS) entry which is preliminary data.</text>
</comment>
<sequence>MKDSLFKLNTELPKHIGRVPMYKSFHFDTASSKNKEYADYIAKRTKFLRSNFKTEGELRDLGDQLIIRNEKEALEIYTASDSFWWTDRTNAYSENKENARNLPNKDEAVQHARKLLEQLRIDQSTMKVHSVSNSFTAMSESPKDKNPEKFPTSVNVNFTHELEGLPIFGSGAKTQLSFINNDQLIEFLHFNRTPKQEGKAEVITPERALQQVFDNFRFAVIKEQGKSSGEITDVSLGYYATSPSDLQRYLIPVYKVQGSVSTPALENYDFNLFVIAAKESQEMAKRKGQTNQALETVFN</sequence>
<proteinExistence type="predicted"/>
<gene>
    <name evidence="1" type="ORF">H2O64_06265</name>
</gene>
<dbReference type="RefSeq" id="WP_187561313.1">
    <property type="nucleotide sequence ID" value="NZ_JACGWS010000003.1"/>
</dbReference>